<keyword evidence="1" id="KW-0175">Coiled coil</keyword>
<dbReference type="Proteomes" id="UP000291343">
    <property type="component" value="Unassembled WGS sequence"/>
</dbReference>
<protein>
    <recommendedName>
        <fullName evidence="3">Striatin N-terminal domain-containing protein</fullName>
    </recommendedName>
</protein>
<feature type="region of interest" description="Disordered" evidence="2">
    <location>
        <begin position="1"/>
        <end position="33"/>
    </location>
</feature>
<dbReference type="EMBL" id="QKKF02032767">
    <property type="protein sequence ID" value="RZF34059.1"/>
    <property type="molecule type" value="Genomic_DNA"/>
</dbReference>
<accession>A0A482WKM6</accession>
<keyword evidence="5" id="KW-1185">Reference proteome</keyword>
<dbReference type="OrthoDB" id="727118at2759"/>
<evidence type="ECO:0000313" key="4">
    <source>
        <dbReference type="EMBL" id="RZF34059.1"/>
    </source>
</evidence>
<comment type="caution">
    <text evidence="4">The sequence shown here is derived from an EMBL/GenBank/DDBJ whole genome shotgun (WGS) entry which is preliminary data.</text>
</comment>
<dbReference type="PANTHER" id="PTHR15653:SF0">
    <property type="entry name" value="CONNECTOR OF KINASE TO AP-1, ISOFORM E"/>
    <property type="match status" value="1"/>
</dbReference>
<proteinExistence type="predicted"/>
<organism evidence="4 5">
    <name type="scientific">Laodelphax striatellus</name>
    <name type="common">Small brown planthopper</name>
    <name type="synonym">Delphax striatella</name>
    <dbReference type="NCBI Taxonomy" id="195883"/>
    <lineage>
        <taxon>Eukaryota</taxon>
        <taxon>Metazoa</taxon>
        <taxon>Ecdysozoa</taxon>
        <taxon>Arthropoda</taxon>
        <taxon>Hexapoda</taxon>
        <taxon>Insecta</taxon>
        <taxon>Pterygota</taxon>
        <taxon>Neoptera</taxon>
        <taxon>Paraneoptera</taxon>
        <taxon>Hemiptera</taxon>
        <taxon>Auchenorrhyncha</taxon>
        <taxon>Fulgoroidea</taxon>
        <taxon>Delphacidae</taxon>
        <taxon>Criomorphinae</taxon>
        <taxon>Laodelphax</taxon>
    </lineage>
</organism>
<evidence type="ECO:0000313" key="5">
    <source>
        <dbReference type="Proteomes" id="UP000291343"/>
    </source>
</evidence>
<name>A0A482WKM6_LAOST</name>
<feature type="domain" description="Striatin N-terminal" evidence="3">
    <location>
        <begin position="39"/>
        <end position="71"/>
    </location>
</feature>
<gene>
    <name evidence="4" type="ORF">LSTR_LSTR015444</name>
</gene>
<dbReference type="InterPro" id="IPR013258">
    <property type="entry name" value="Striatin_N"/>
</dbReference>
<dbReference type="PANTHER" id="PTHR15653">
    <property type="entry name" value="STRIATIN"/>
    <property type="match status" value="1"/>
</dbReference>
<evidence type="ECO:0000256" key="2">
    <source>
        <dbReference type="SAM" id="MobiDB-lite"/>
    </source>
</evidence>
<dbReference type="Pfam" id="PF08232">
    <property type="entry name" value="Striatin"/>
    <property type="match status" value="1"/>
</dbReference>
<sequence length="77" mass="8599">MEDSSPSQNHNGQIGSSSGGINVGNKQNDDGNQQIQYSIPGILHFIQHEWARFEMERSQWDVDKAELQVLILFAVSA</sequence>
<reference evidence="4 5" key="1">
    <citation type="journal article" date="2017" name="Gigascience">
        <title>Genome sequence of the small brown planthopper, Laodelphax striatellus.</title>
        <authorList>
            <person name="Zhu J."/>
            <person name="Jiang F."/>
            <person name="Wang X."/>
            <person name="Yang P."/>
            <person name="Bao Y."/>
            <person name="Zhao W."/>
            <person name="Wang W."/>
            <person name="Lu H."/>
            <person name="Wang Q."/>
            <person name="Cui N."/>
            <person name="Li J."/>
            <person name="Chen X."/>
            <person name="Luo L."/>
            <person name="Yu J."/>
            <person name="Kang L."/>
            <person name="Cui F."/>
        </authorList>
    </citation>
    <scope>NUCLEOTIDE SEQUENCE [LARGE SCALE GENOMIC DNA]</scope>
    <source>
        <strain evidence="4">Lst14</strain>
    </source>
</reference>
<dbReference type="InterPro" id="IPR051488">
    <property type="entry name" value="WD_repeat_striatin"/>
</dbReference>
<dbReference type="InParanoid" id="A0A482WKM6"/>
<dbReference type="STRING" id="195883.A0A482WKM6"/>
<dbReference type="SMR" id="A0A482WKM6"/>
<dbReference type="AlphaFoldDB" id="A0A482WKM6"/>
<evidence type="ECO:0000256" key="1">
    <source>
        <dbReference type="ARBA" id="ARBA00023054"/>
    </source>
</evidence>
<feature type="compositionally biased region" description="Low complexity" evidence="2">
    <location>
        <begin position="7"/>
        <end position="16"/>
    </location>
</feature>
<evidence type="ECO:0000259" key="3">
    <source>
        <dbReference type="Pfam" id="PF08232"/>
    </source>
</evidence>